<feature type="compositionally biased region" description="Polar residues" evidence="1">
    <location>
        <begin position="282"/>
        <end position="302"/>
    </location>
</feature>
<feature type="compositionally biased region" description="Basic and acidic residues" evidence="1">
    <location>
        <begin position="607"/>
        <end position="616"/>
    </location>
</feature>
<evidence type="ECO:0000313" key="3">
    <source>
        <dbReference type="Proteomes" id="UP000279275"/>
    </source>
</evidence>
<feature type="compositionally biased region" description="Polar residues" evidence="1">
    <location>
        <begin position="527"/>
        <end position="536"/>
    </location>
</feature>
<evidence type="ECO:0000256" key="1">
    <source>
        <dbReference type="SAM" id="MobiDB-lite"/>
    </source>
</evidence>
<gene>
    <name evidence="2" type="ORF">EBN03_26000</name>
</gene>
<dbReference type="RefSeq" id="WP_122190759.1">
    <property type="nucleotide sequence ID" value="NZ_RFFH01000014.1"/>
</dbReference>
<dbReference type="OrthoDB" id="9111418at2"/>
<name>A0A3M2L149_9NOCA</name>
<feature type="compositionally biased region" description="Low complexity" evidence="1">
    <location>
        <begin position="473"/>
        <end position="503"/>
    </location>
</feature>
<feature type="compositionally biased region" description="Low complexity" evidence="1">
    <location>
        <begin position="513"/>
        <end position="526"/>
    </location>
</feature>
<feature type="compositionally biased region" description="Low complexity" evidence="1">
    <location>
        <begin position="245"/>
        <end position="258"/>
    </location>
</feature>
<evidence type="ECO:0000313" key="2">
    <source>
        <dbReference type="EMBL" id="RMI29525.1"/>
    </source>
</evidence>
<feature type="compositionally biased region" description="Basic residues" evidence="1">
    <location>
        <begin position="453"/>
        <end position="467"/>
    </location>
</feature>
<feature type="compositionally biased region" description="Pro residues" evidence="1">
    <location>
        <begin position="207"/>
        <end position="220"/>
    </location>
</feature>
<feature type="region of interest" description="Disordered" evidence="1">
    <location>
        <begin position="196"/>
        <end position="315"/>
    </location>
</feature>
<keyword evidence="3" id="KW-1185">Reference proteome</keyword>
<protein>
    <submittedName>
        <fullName evidence="2">Uncharacterized protein</fullName>
    </submittedName>
</protein>
<feature type="compositionally biased region" description="Low complexity" evidence="1">
    <location>
        <begin position="343"/>
        <end position="359"/>
    </location>
</feature>
<dbReference type="AlphaFoldDB" id="A0A3M2L149"/>
<reference evidence="2 3" key="1">
    <citation type="submission" date="2018-10" db="EMBL/GenBank/DDBJ databases">
        <title>Isolation from cow dung.</title>
        <authorList>
            <person name="Ling L."/>
        </authorList>
    </citation>
    <scope>NUCLEOTIDE SEQUENCE [LARGE SCALE GENOMIC DNA]</scope>
    <source>
        <strain evidence="2 3">NEAU-LL90</strain>
    </source>
</reference>
<feature type="compositionally biased region" description="Low complexity" evidence="1">
    <location>
        <begin position="537"/>
        <end position="548"/>
    </location>
</feature>
<sequence>MADTHSAATGAVKDMNAVYSGYSYEQLLAAWGRMSAGHLADLDAACKVVATALDVAAEVITTMKIAVLSELAVQAATFASAMAATAVTDGMSLMIAQATRMAAQKLVTALEQALITYVATEVIDKAIAPLEHVVANMVNNALHHAAGELLGEPSPDLPLRIEPDEVLRYAGLLDQYADDILRHANQFATDAGALDFQTHGGADLPLPDEPGPAPHRPLPDVPGTTPDRTLPPSGATPDPLPSVDPAPTTDTGTPTANTVSARTGTPWGGIPSADPQHAGTPAATNSPWSGTNGSTPDHQPAQSVPGPTPGAHAPVVPQVTAPAHLAATAPDLTSANQHAATENPSATTPNSTGTAATTTDLNQHAAAPVAPRSETTGTPAHPAHSTPENHADSATGADPAVRAASDGPTPNSGTPWDHNSATGTGTTTGSTAPQQDPESPSTPRPPRTIPGRSGRRRTNPWRKAARPRRPEVTPTAGGTAATPWSRPAPTTAPPARVSVTPTAEPGPRIAAQTTDGTPPDTVDPATGSPTTLDTESTATQTVPPGAAATPPPNPPRVQVPAELLRPADAPQPATVFDSAAEPTATQEIPPGRTTPRRNPPRVQAPAERMRPADAARPDAGPPD</sequence>
<accession>A0A3M2L149</accession>
<feature type="compositionally biased region" description="Low complexity" evidence="1">
    <location>
        <begin position="420"/>
        <end position="439"/>
    </location>
</feature>
<dbReference type="EMBL" id="RFFH01000014">
    <property type="protein sequence ID" value="RMI29525.1"/>
    <property type="molecule type" value="Genomic_DNA"/>
</dbReference>
<comment type="caution">
    <text evidence="2">The sequence shown here is derived from an EMBL/GenBank/DDBJ whole genome shotgun (WGS) entry which is preliminary data.</text>
</comment>
<feature type="compositionally biased region" description="Polar residues" evidence="1">
    <location>
        <begin position="408"/>
        <end position="419"/>
    </location>
</feature>
<feature type="region of interest" description="Disordered" evidence="1">
    <location>
        <begin position="334"/>
        <end position="623"/>
    </location>
</feature>
<proteinExistence type="predicted"/>
<organism evidence="2 3">
    <name type="scientific">Nocardia stercoris</name>
    <dbReference type="NCBI Taxonomy" id="2483361"/>
    <lineage>
        <taxon>Bacteria</taxon>
        <taxon>Bacillati</taxon>
        <taxon>Actinomycetota</taxon>
        <taxon>Actinomycetes</taxon>
        <taxon>Mycobacteriales</taxon>
        <taxon>Nocardiaceae</taxon>
        <taxon>Nocardia</taxon>
    </lineage>
</organism>
<dbReference type="Proteomes" id="UP000279275">
    <property type="component" value="Unassembled WGS sequence"/>
</dbReference>